<dbReference type="EMBL" id="CP040017">
    <property type="protein sequence ID" value="QCP10793.1"/>
    <property type="molecule type" value="Genomic_DNA"/>
</dbReference>
<dbReference type="Proteomes" id="UP000584325">
    <property type="component" value="Unassembled WGS sequence"/>
</dbReference>
<gene>
    <name evidence="3" type="ORF">FCL38_10375</name>
    <name evidence="2" type="ORF">FHS02_003535</name>
</gene>
<dbReference type="EMBL" id="JACHXS010000006">
    <property type="protein sequence ID" value="MBB3222712.1"/>
    <property type="molecule type" value="Genomic_DNA"/>
</dbReference>
<keyword evidence="1" id="KW-0812">Transmembrane</keyword>
<proteinExistence type="predicted"/>
<keyword evidence="4" id="KW-1185">Reference proteome</keyword>
<feature type="transmembrane region" description="Helical" evidence="1">
    <location>
        <begin position="12"/>
        <end position="35"/>
    </location>
</feature>
<dbReference type="OrthoDB" id="34373at2"/>
<dbReference type="GO" id="GO:0015097">
    <property type="term" value="F:mercury ion transmembrane transporter activity"/>
    <property type="evidence" value="ECO:0007669"/>
    <property type="project" value="InterPro"/>
</dbReference>
<accession>A0A4P8HM24</accession>
<keyword evidence="1" id="KW-0472">Membrane</keyword>
<dbReference type="RefSeq" id="WP_137313672.1">
    <property type="nucleotide sequence ID" value="NZ_CP040017.1"/>
</dbReference>
<feature type="transmembrane region" description="Helical" evidence="1">
    <location>
        <begin position="72"/>
        <end position="90"/>
    </location>
</feature>
<evidence type="ECO:0000256" key="1">
    <source>
        <dbReference type="SAM" id="Phobius"/>
    </source>
</evidence>
<keyword evidence="1" id="KW-1133">Transmembrane helix</keyword>
<evidence type="ECO:0000313" key="5">
    <source>
        <dbReference type="Proteomes" id="UP000584325"/>
    </source>
</evidence>
<dbReference type="Pfam" id="PF03203">
    <property type="entry name" value="MerC"/>
    <property type="match status" value="1"/>
</dbReference>
<evidence type="ECO:0000313" key="2">
    <source>
        <dbReference type="EMBL" id="MBB3222712.1"/>
    </source>
</evidence>
<evidence type="ECO:0000313" key="3">
    <source>
        <dbReference type="EMBL" id="QCP10793.1"/>
    </source>
</evidence>
<dbReference type="GO" id="GO:0016020">
    <property type="term" value="C:membrane"/>
    <property type="evidence" value="ECO:0007669"/>
    <property type="project" value="InterPro"/>
</dbReference>
<sequence>MNKLTGAADAAGLFASTLCMVHCLAMPVLLAMLPAMSWAEDGHVHEVLLGVAVIAALLSLGPGYLAHRRRAVPLLGGAGLACLAVAMFVVEPRYGHDAEAVVSVAGALLLFGAHVRNRICCRRCAGSRIFSSR</sequence>
<dbReference type="InterPro" id="IPR004891">
    <property type="entry name" value="Mercury-R_MerC"/>
</dbReference>
<protein>
    <submittedName>
        <fullName evidence="3">MerC domain-containing protein</fullName>
    </submittedName>
</protein>
<reference evidence="3 4" key="1">
    <citation type="submission" date="2019-05" db="EMBL/GenBank/DDBJ databases">
        <title>Draft Genome Sequences of Six Type Strains of the Genus Massilia.</title>
        <authorList>
            <person name="Miess H."/>
            <person name="Frediansyhah A."/>
            <person name="Gross H."/>
        </authorList>
    </citation>
    <scope>NUCLEOTIDE SEQUENCE [LARGE SCALE GENOMIC DNA]</scope>
    <source>
        <strain evidence="3 4">DSMZ 26121</strain>
    </source>
</reference>
<evidence type="ECO:0000313" key="4">
    <source>
        <dbReference type="Proteomes" id="UP000298763"/>
    </source>
</evidence>
<feature type="transmembrane region" description="Helical" evidence="1">
    <location>
        <begin position="96"/>
        <end position="113"/>
    </location>
</feature>
<organism evidence="2 5">
    <name type="scientific">Pseudoduganella umbonata</name>
    <dbReference type="NCBI Taxonomy" id="864828"/>
    <lineage>
        <taxon>Bacteria</taxon>
        <taxon>Pseudomonadati</taxon>
        <taxon>Pseudomonadota</taxon>
        <taxon>Betaproteobacteria</taxon>
        <taxon>Burkholderiales</taxon>
        <taxon>Oxalobacteraceae</taxon>
        <taxon>Telluria group</taxon>
        <taxon>Pseudoduganella</taxon>
    </lineage>
</organism>
<dbReference type="Proteomes" id="UP000298763">
    <property type="component" value="Chromosome"/>
</dbReference>
<reference evidence="2 5" key="2">
    <citation type="submission" date="2020-08" db="EMBL/GenBank/DDBJ databases">
        <title>Genomic Encyclopedia of Type Strains, Phase III (KMG-III): the genomes of soil and plant-associated and newly described type strains.</title>
        <authorList>
            <person name="Whitman W."/>
        </authorList>
    </citation>
    <scope>NUCLEOTIDE SEQUENCE [LARGE SCALE GENOMIC DNA]</scope>
    <source>
        <strain evidence="2 5">CECT 7753</strain>
    </source>
</reference>
<feature type="transmembrane region" description="Helical" evidence="1">
    <location>
        <begin position="47"/>
        <end position="65"/>
    </location>
</feature>
<dbReference type="AlphaFoldDB" id="A0A4P8HM24"/>
<name>A0A4P8HM24_9BURK</name>